<dbReference type="EMBL" id="JAGEUA010000002">
    <property type="protein sequence ID" value="KAL1005744.1"/>
    <property type="molecule type" value="Genomic_DNA"/>
</dbReference>
<keyword evidence="3" id="KW-1185">Reference proteome</keyword>
<organism evidence="2 3">
    <name type="scientific">Umbra pygmaea</name>
    <name type="common">Eastern mudminnow</name>
    <dbReference type="NCBI Taxonomy" id="75934"/>
    <lineage>
        <taxon>Eukaryota</taxon>
        <taxon>Metazoa</taxon>
        <taxon>Chordata</taxon>
        <taxon>Craniata</taxon>
        <taxon>Vertebrata</taxon>
        <taxon>Euteleostomi</taxon>
        <taxon>Actinopterygii</taxon>
        <taxon>Neopterygii</taxon>
        <taxon>Teleostei</taxon>
        <taxon>Protacanthopterygii</taxon>
        <taxon>Esociformes</taxon>
        <taxon>Umbridae</taxon>
        <taxon>Umbra</taxon>
    </lineage>
</organism>
<reference evidence="2 3" key="1">
    <citation type="submission" date="2024-06" db="EMBL/GenBank/DDBJ databases">
        <authorList>
            <person name="Pan Q."/>
            <person name="Wen M."/>
            <person name="Jouanno E."/>
            <person name="Zahm M."/>
            <person name="Klopp C."/>
            <person name="Cabau C."/>
            <person name="Louis A."/>
            <person name="Berthelot C."/>
            <person name="Parey E."/>
            <person name="Roest Crollius H."/>
            <person name="Montfort J."/>
            <person name="Robinson-Rechavi M."/>
            <person name="Bouchez O."/>
            <person name="Lampietro C."/>
            <person name="Lopez Roques C."/>
            <person name="Donnadieu C."/>
            <person name="Postlethwait J."/>
            <person name="Bobe J."/>
            <person name="Verreycken H."/>
            <person name="Guiguen Y."/>
        </authorList>
    </citation>
    <scope>NUCLEOTIDE SEQUENCE [LARGE SCALE GENOMIC DNA]</scope>
    <source>
        <strain evidence="2">Up_M1</strain>
        <tissue evidence="2">Testis</tissue>
    </source>
</reference>
<evidence type="ECO:0000256" key="1">
    <source>
        <dbReference type="SAM" id="MobiDB-lite"/>
    </source>
</evidence>
<evidence type="ECO:0000313" key="2">
    <source>
        <dbReference type="EMBL" id="KAL1005744.1"/>
    </source>
</evidence>
<dbReference type="Proteomes" id="UP001557470">
    <property type="component" value="Unassembled WGS sequence"/>
</dbReference>
<proteinExistence type="predicted"/>
<name>A0ABD0X9V1_UMBPY</name>
<sequence>MEIREEEENKLTSSTGHQPRNPLRWLPPTATTFSRGNTGGPLMCSIAVYKEMIVVALPLIPVSFPPLSHPRKNVKF</sequence>
<feature type="compositionally biased region" description="Basic and acidic residues" evidence="1">
    <location>
        <begin position="1"/>
        <end position="10"/>
    </location>
</feature>
<protein>
    <submittedName>
        <fullName evidence="2">Uncharacterized protein</fullName>
    </submittedName>
</protein>
<accession>A0ABD0X9V1</accession>
<feature type="region of interest" description="Disordered" evidence="1">
    <location>
        <begin position="1"/>
        <end position="29"/>
    </location>
</feature>
<gene>
    <name evidence="2" type="ORF">UPYG_G00063420</name>
</gene>
<comment type="caution">
    <text evidence="2">The sequence shown here is derived from an EMBL/GenBank/DDBJ whole genome shotgun (WGS) entry which is preliminary data.</text>
</comment>
<evidence type="ECO:0000313" key="3">
    <source>
        <dbReference type="Proteomes" id="UP001557470"/>
    </source>
</evidence>
<dbReference type="AlphaFoldDB" id="A0ABD0X9V1"/>